<dbReference type="KEGG" id="saes:HBH39_18730"/>
<dbReference type="Proteomes" id="UP000502608">
    <property type="component" value="Plasmid pPN3F2_2"/>
</dbReference>
<accession>A0A6G9QQY4</accession>
<keyword evidence="1" id="KW-0614">Plasmid</keyword>
<protein>
    <submittedName>
        <fullName evidence="1">Uncharacterized protein</fullName>
    </submittedName>
</protein>
<dbReference type="AlphaFoldDB" id="A0A6G9QQY4"/>
<organism evidence="1 2">
    <name type="scientific">Shewanella aestuarii</name>
    <dbReference type="NCBI Taxonomy" id="1028752"/>
    <lineage>
        <taxon>Bacteria</taxon>
        <taxon>Pseudomonadati</taxon>
        <taxon>Pseudomonadota</taxon>
        <taxon>Gammaproteobacteria</taxon>
        <taxon>Alteromonadales</taxon>
        <taxon>Shewanellaceae</taxon>
        <taxon>Shewanella</taxon>
    </lineage>
</organism>
<geneLocation type="plasmid" evidence="1 2">
    <name>pPN3F2_2</name>
</geneLocation>
<keyword evidence="2" id="KW-1185">Reference proteome</keyword>
<dbReference type="RefSeq" id="WP_167680341.1">
    <property type="nucleotide sequence ID" value="NZ_CP050315.1"/>
</dbReference>
<dbReference type="EMBL" id="CP050315">
    <property type="protein sequence ID" value="QIR16513.1"/>
    <property type="molecule type" value="Genomic_DNA"/>
</dbReference>
<proteinExistence type="predicted"/>
<evidence type="ECO:0000313" key="1">
    <source>
        <dbReference type="EMBL" id="QIR16513.1"/>
    </source>
</evidence>
<reference evidence="1 2" key="1">
    <citation type="submission" date="2020-03" db="EMBL/GenBank/DDBJ databases">
        <title>Complete genome sequence of Shewanella sp.</title>
        <authorList>
            <person name="Kim Y.-S."/>
            <person name="Kim S.-J."/>
            <person name="Jung H.-K."/>
            <person name="Kim K.-H."/>
        </authorList>
    </citation>
    <scope>NUCLEOTIDE SEQUENCE [LARGE SCALE GENOMIC DNA]</scope>
    <source>
        <strain evidence="1 2">PN3F2</strain>
        <plasmid evidence="1 2">pPN3F2_2</plasmid>
    </source>
</reference>
<name>A0A6G9QQY4_9GAMM</name>
<gene>
    <name evidence="1" type="ORF">HBH39_18730</name>
</gene>
<evidence type="ECO:0000313" key="2">
    <source>
        <dbReference type="Proteomes" id="UP000502608"/>
    </source>
</evidence>
<sequence length="188" mass="20883">MNQSTDGMLLGHLPKQMLISDMFTEFSQEDHLTCPFANAYEQVKGVPFFKGKSTPLTLVYNDDSNFEMAETTLTVVSNMTGYQIVTNPADVGPKTILHLRLNAGDYNATCMALASISASHRTVLEITNFNQIDALTYNALATLVELKMVNGVHVEGVTIVLQESRKDKVNENEYAQKLRSLTMTINEQ</sequence>